<dbReference type="InterPro" id="IPR017870">
    <property type="entry name" value="FeS_cluster_insertion_CS"/>
</dbReference>
<evidence type="ECO:0000259" key="7">
    <source>
        <dbReference type="Pfam" id="PF01521"/>
    </source>
</evidence>
<keyword evidence="4" id="KW-0479">Metal-binding</keyword>
<evidence type="ECO:0000256" key="6">
    <source>
        <dbReference type="ARBA" id="ARBA00032050"/>
    </source>
</evidence>
<evidence type="ECO:0000313" key="9">
    <source>
        <dbReference type="Proteomes" id="UP000586305"/>
    </source>
</evidence>
<dbReference type="AlphaFoldDB" id="A0A849VE48"/>
<dbReference type="SUPFAM" id="SSF89360">
    <property type="entry name" value="HesB-like domain"/>
    <property type="match status" value="1"/>
</dbReference>
<comment type="caution">
    <text evidence="8">The sequence shown here is derived from an EMBL/GenBank/DDBJ whole genome shotgun (WGS) entry which is preliminary data.</text>
</comment>
<name>A0A849VE48_9GAMM</name>
<dbReference type="InterPro" id="IPR035903">
    <property type="entry name" value="HesB-like_dom_sf"/>
</dbReference>
<dbReference type="InterPro" id="IPR016092">
    <property type="entry name" value="ATAP"/>
</dbReference>
<dbReference type="RefSeq" id="WP_152085001.1">
    <property type="nucleotide sequence ID" value="NZ_JABBPG010000007.1"/>
</dbReference>
<comment type="cofactor">
    <cofactor evidence="1">
        <name>Fe cation</name>
        <dbReference type="ChEBI" id="CHEBI:24875"/>
    </cofactor>
</comment>
<dbReference type="InterPro" id="IPR000361">
    <property type="entry name" value="ATAP_core_dom"/>
</dbReference>
<keyword evidence="9" id="KW-1185">Reference proteome</keyword>
<dbReference type="NCBIfam" id="NF007049">
    <property type="entry name" value="PRK09502.1"/>
    <property type="match status" value="1"/>
</dbReference>
<dbReference type="EMBL" id="JABBPG010000007">
    <property type="protein sequence ID" value="NOU51979.1"/>
    <property type="molecule type" value="Genomic_DNA"/>
</dbReference>
<accession>A0A849VE48</accession>
<comment type="similarity">
    <text evidence="2">Belongs to the HesB/IscA family.</text>
</comment>
<sequence>MAVTLTDAAANRVQAFLANRGKGIGLRVGIKTTGCSGLAYVLEFVDELDEGDEVFEHNDVKIIVDAKSLVYIDGTELDYTKEGLNEGFKFNNPNQKDECGCGESFTV</sequence>
<dbReference type="Pfam" id="PF01521">
    <property type="entry name" value="Fe-S_biosyn"/>
    <property type="match status" value="1"/>
</dbReference>
<gene>
    <name evidence="8" type="primary">iscA</name>
    <name evidence="8" type="ORF">HG263_15710</name>
</gene>
<evidence type="ECO:0000256" key="1">
    <source>
        <dbReference type="ARBA" id="ARBA00001962"/>
    </source>
</evidence>
<dbReference type="InterPro" id="IPR011302">
    <property type="entry name" value="IscA_proteobact"/>
</dbReference>
<dbReference type="GO" id="GO:0051537">
    <property type="term" value="F:2 iron, 2 sulfur cluster binding"/>
    <property type="evidence" value="ECO:0007669"/>
    <property type="project" value="TreeGrafter"/>
</dbReference>
<dbReference type="GO" id="GO:0016226">
    <property type="term" value="P:iron-sulfur cluster assembly"/>
    <property type="evidence" value="ECO:0007669"/>
    <property type="project" value="InterPro"/>
</dbReference>
<keyword evidence="5" id="KW-0408">Iron</keyword>
<evidence type="ECO:0000256" key="5">
    <source>
        <dbReference type="ARBA" id="ARBA00023004"/>
    </source>
</evidence>
<dbReference type="NCBIfam" id="TIGR00049">
    <property type="entry name" value="iron-sulfur cluster assembly accessory protein"/>
    <property type="match status" value="1"/>
</dbReference>
<organism evidence="8 9">
    <name type="scientific">Pseudoalteromonas caenipelagi</name>
    <dbReference type="NCBI Taxonomy" id="2726988"/>
    <lineage>
        <taxon>Bacteria</taxon>
        <taxon>Pseudomonadati</taxon>
        <taxon>Pseudomonadota</taxon>
        <taxon>Gammaproteobacteria</taxon>
        <taxon>Alteromonadales</taxon>
        <taxon>Pseudoalteromonadaceae</taxon>
        <taxon>Pseudoalteromonas</taxon>
    </lineage>
</organism>
<evidence type="ECO:0000313" key="8">
    <source>
        <dbReference type="EMBL" id="NOU51979.1"/>
    </source>
</evidence>
<dbReference type="FunFam" id="2.60.300.12:FF:000001">
    <property type="entry name" value="Iron-binding protein IscA"/>
    <property type="match status" value="1"/>
</dbReference>
<dbReference type="GO" id="GO:0046872">
    <property type="term" value="F:metal ion binding"/>
    <property type="evidence" value="ECO:0007669"/>
    <property type="project" value="UniProtKB-KW"/>
</dbReference>
<feature type="domain" description="Core" evidence="7">
    <location>
        <begin position="1"/>
        <end position="103"/>
    </location>
</feature>
<dbReference type="Gene3D" id="2.60.300.12">
    <property type="entry name" value="HesB-like domain"/>
    <property type="match status" value="1"/>
</dbReference>
<protein>
    <recommendedName>
        <fullName evidence="3">Iron-binding protein IscA</fullName>
    </recommendedName>
    <alternativeName>
        <fullName evidence="6">Iron-sulfur cluster assembly protein</fullName>
    </alternativeName>
</protein>
<dbReference type="InterPro" id="IPR050322">
    <property type="entry name" value="Fe-S_cluster_asmbl/transfer"/>
</dbReference>
<evidence type="ECO:0000256" key="2">
    <source>
        <dbReference type="ARBA" id="ARBA00006718"/>
    </source>
</evidence>
<dbReference type="Proteomes" id="UP000586305">
    <property type="component" value="Unassembled WGS sequence"/>
</dbReference>
<dbReference type="PANTHER" id="PTHR10072:SF41">
    <property type="entry name" value="IRON-SULFUR CLUSTER ASSEMBLY 1 HOMOLOG, MITOCHONDRIAL"/>
    <property type="match status" value="1"/>
</dbReference>
<evidence type="ECO:0000256" key="4">
    <source>
        <dbReference type="ARBA" id="ARBA00022723"/>
    </source>
</evidence>
<dbReference type="NCBIfam" id="TIGR02011">
    <property type="entry name" value="IscA"/>
    <property type="match status" value="1"/>
</dbReference>
<reference evidence="8 9" key="1">
    <citation type="submission" date="2020-04" db="EMBL/GenBank/DDBJ databases">
        <title>Pseudoalteromonas caenipelagi sp. nov., isolated from a tidal flat.</title>
        <authorList>
            <person name="Park S."/>
            <person name="Yoon J.-H."/>
        </authorList>
    </citation>
    <scope>NUCLEOTIDE SEQUENCE [LARGE SCALE GENOMIC DNA]</scope>
    <source>
        <strain evidence="8 9">JBTF-M23</strain>
    </source>
</reference>
<proteinExistence type="inferred from homology"/>
<dbReference type="PROSITE" id="PS01152">
    <property type="entry name" value="HESB"/>
    <property type="match status" value="1"/>
</dbReference>
<dbReference type="GO" id="GO:0005829">
    <property type="term" value="C:cytosol"/>
    <property type="evidence" value="ECO:0007669"/>
    <property type="project" value="TreeGrafter"/>
</dbReference>
<dbReference type="PANTHER" id="PTHR10072">
    <property type="entry name" value="IRON-SULFUR CLUSTER ASSEMBLY PROTEIN"/>
    <property type="match status" value="1"/>
</dbReference>
<evidence type="ECO:0000256" key="3">
    <source>
        <dbReference type="ARBA" id="ARBA00014591"/>
    </source>
</evidence>